<evidence type="ECO:0000313" key="8">
    <source>
        <dbReference type="Proteomes" id="UP000195402"/>
    </source>
</evidence>
<dbReference type="InterPro" id="IPR036312">
    <property type="entry name" value="Bifun_inhib/LTP/seed_sf"/>
</dbReference>
<dbReference type="CDD" id="cd00010">
    <property type="entry name" value="AAI_LTSS"/>
    <property type="match status" value="1"/>
</dbReference>
<evidence type="ECO:0000256" key="5">
    <source>
        <dbReference type="SAM" id="SignalP"/>
    </source>
</evidence>
<feature type="signal peptide" evidence="5">
    <location>
        <begin position="1"/>
        <end position="36"/>
    </location>
</feature>
<dbReference type="InParanoid" id="A0A200R3N8"/>
<evidence type="ECO:0000313" key="7">
    <source>
        <dbReference type="EMBL" id="OVA17337.1"/>
    </source>
</evidence>
<dbReference type="SUPFAM" id="SSF47699">
    <property type="entry name" value="Bifunctional inhibitor/lipid-transfer protein/seed storage 2S albumin"/>
    <property type="match status" value="1"/>
</dbReference>
<evidence type="ECO:0000256" key="1">
    <source>
        <dbReference type="ARBA" id="ARBA00009748"/>
    </source>
</evidence>
<dbReference type="InterPro" id="IPR043325">
    <property type="entry name" value="LTSS"/>
</dbReference>
<protein>
    <submittedName>
        <fullName evidence="7">Bifunctional inhibitor/plant lipid transfer protein/seed storage helical domain</fullName>
    </submittedName>
</protein>
<keyword evidence="3" id="KW-1015">Disulfide bond</keyword>
<dbReference type="OrthoDB" id="785217at2759"/>
<gene>
    <name evidence="7" type="ORF">BVC80_1837g145</name>
</gene>
<keyword evidence="2 5" id="KW-0732">Signal</keyword>
<organism evidence="7 8">
    <name type="scientific">Macleaya cordata</name>
    <name type="common">Five-seeded plume-poppy</name>
    <name type="synonym">Bocconia cordata</name>
    <dbReference type="NCBI Taxonomy" id="56857"/>
    <lineage>
        <taxon>Eukaryota</taxon>
        <taxon>Viridiplantae</taxon>
        <taxon>Streptophyta</taxon>
        <taxon>Embryophyta</taxon>
        <taxon>Tracheophyta</taxon>
        <taxon>Spermatophyta</taxon>
        <taxon>Magnoliopsida</taxon>
        <taxon>Ranunculales</taxon>
        <taxon>Papaveraceae</taxon>
        <taxon>Papaveroideae</taxon>
        <taxon>Macleaya</taxon>
    </lineage>
</organism>
<comment type="caution">
    <text evidence="7">The sequence shown here is derived from an EMBL/GenBank/DDBJ whole genome shotgun (WGS) entry which is preliminary data.</text>
</comment>
<comment type="similarity">
    <text evidence="1">Belongs to the plant LTP family.</text>
</comment>
<feature type="chain" id="PRO_5012284168" evidence="5">
    <location>
        <begin position="37"/>
        <end position="167"/>
    </location>
</feature>
<evidence type="ECO:0000256" key="2">
    <source>
        <dbReference type="ARBA" id="ARBA00022729"/>
    </source>
</evidence>
<sequence length="167" mass="18338">MNNNQNWIFWSWSTARSCLVVVVVVLVLLLVETSQAQDDTSCVTDLVPCLNYLINSRMGSSSRDNYDNDDNDPPRSCCDPLKLVIKSNPECLCTMITNEASLVAGLAGINGTEAQLLPGSRSTKKNTMSSNAAAINKLLFSYVDVIKAIVLAWTTAQFLWISNNIFP</sequence>
<accession>A0A200R3N8</accession>
<dbReference type="STRING" id="56857.A0A200R3N8"/>
<dbReference type="Proteomes" id="UP000195402">
    <property type="component" value="Unassembled WGS sequence"/>
</dbReference>
<dbReference type="Pfam" id="PF14368">
    <property type="entry name" value="LTP_2"/>
    <property type="match status" value="1"/>
</dbReference>
<keyword evidence="8" id="KW-1185">Reference proteome</keyword>
<evidence type="ECO:0000256" key="4">
    <source>
        <dbReference type="ARBA" id="ARBA00023180"/>
    </source>
</evidence>
<evidence type="ECO:0000259" key="6">
    <source>
        <dbReference type="Pfam" id="PF14368"/>
    </source>
</evidence>
<dbReference type="PANTHER" id="PTHR33044">
    <property type="entry name" value="BIFUNCTIONAL INHIBITOR/LIPID-TRANSFER PROTEIN/SEED STORAGE 2S ALBUMIN SUPERFAMILY PROTEIN-RELATED"/>
    <property type="match status" value="1"/>
</dbReference>
<dbReference type="Gene3D" id="1.10.110.10">
    <property type="entry name" value="Plant lipid-transfer and hydrophobic proteins"/>
    <property type="match status" value="1"/>
</dbReference>
<dbReference type="AlphaFoldDB" id="A0A200R3N8"/>
<keyword evidence="4" id="KW-0325">Glycoprotein</keyword>
<reference evidence="7 8" key="1">
    <citation type="journal article" date="2017" name="Mol. Plant">
        <title>The Genome of Medicinal Plant Macleaya cordata Provides New Insights into Benzylisoquinoline Alkaloids Metabolism.</title>
        <authorList>
            <person name="Liu X."/>
            <person name="Liu Y."/>
            <person name="Huang P."/>
            <person name="Ma Y."/>
            <person name="Qing Z."/>
            <person name="Tang Q."/>
            <person name="Cao H."/>
            <person name="Cheng P."/>
            <person name="Zheng Y."/>
            <person name="Yuan Z."/>
            <person name="Zhou Y."/>
            <person name="Liu J."/>
            <person name="Tang Z."/>
            <person name="Zhuo Y."/>
            <person name="Zhang Y."/>
            <person name="Yu L."/>
            <person name="Huang J."/>
            <person name="Yang P."/>
            <person name="Peng Q."/>
            <person name="Zhang J."/>
            <person name="Jiang W."/>
            <person name="Zhang Z."/>
            <person name="Lin K."/>
            <person name="Ro D.K."/>
            <person name="Chen X."/>
            <person name="Xiong X."/>
            <person name="Shang Y."/>
            <person name="Huang S."/>
            <person name="Zeng J."/>
        </authorList>
    </citation>
    <scope>NUCLEOTIDE SEQUENCE [LARGE SCALE GENOMIC DNA]</scope>
    <source>
        <strain evidence="8">cv. BLH2017</strain>
        <tissue evidence="7">Root</tissue>
    </source>
</reference>
<name>A0A200R3N8_MACCD</name>
<feature type="domain" description="Bifunctional inhibitor/plant lipid transfer protein/seed storage helical" evidence="6">
    <location>
        <begin position="31"/>
        <end position="118"/>
    </location>
</feature>
<dbReference type="InterPro" id="IPR016140">
    <property type="entry name" value="Bifunc_inhib/LTP/seed_store"/>
</dbReference>
<dbReference type="OMA" id="INSNPEC"/>
<dbReference type="EMBL" id="MVGT01000438">
    <property type="protein sequence ID" value="OVA17337.1"/>
    <property type="molecule type" value="Genomic_DNA"/>
</dbReference>
<evidence type="ECO:0000256" key="3">
    <source>
        <dbReference type="ARBA" id="ARBA00023157"/>
    </source>
</evidence>
<proteinExistence type="inferred from homology"/>